<feature type="signal peptide" evidence="4">
    <location>
        <begin position="1"/>
        <end position="20"/>
    </location>
</feature>
<dbReference type="Proteomes" id="UP000000925">
    <property type="component" value="Chromosome"/>
</dbReference>
<protein>
    <recommendedName>
        <fullName evidence="5">Carbohydrate-binding module family 96 domain-containing protein</fullName>
    </recommendedName>
</protein>
<dbReference type="InterPro" id="IPR055372">
    <property type="entry name" value="CBM96"/>
</dbReference>
<sequence length="807" mass="85365">MKRYLLACLASAVLACTAQAQTATPPNSNPPTINFDKTKDLFIPQFDSKPDPDDLQAIAAVGSMLAHPDLHNVDYFAVQGSVGRQTGGPNQENNSFIRDDSLMTDAFGAQNVRWTQAGQGRRDTFPDGWNGTSNPNWTASVTRVRNKAKTALDRGGKVYVMEAGNADFTHDWVQELIAQTSYTTADTKTRIVVVQHSNWNEENTTTAAVLNWVRNNTDYRRIEDGNGAGNSTPGFKNNTPNWINNVRTSTNPNAYTRNLWEKAWQAYQGLIPSWSSMGNGLADFSDTVEAWYIFNIGTDADSISKFVARYVHNAASTGPVPGPDGGTPGSDTVDCSLLPTSIVSAASFDVQVPYTATGPRDVTVEWYGNSVWGGVFRTTVGAGSGTATVTVTPNGGAPAPGSTGEFRTSLRAVGAGWQNPFDGCPIVNVTVTGAVGSNELICSSLPTSVTNESTINVALDYEATASRDIYLEVRRVADNGWVTSKIVTVPAGSSTALISLNIGTQADGLYKFTAGMYNVGENWSNGTAYDNCSQVQFTLTSDGSGGGPTTNELICSSLPTSVPNETTINVALDYEATDSRDIYLEVRRVADNGWVTSKIVNVAAGSSTALISLNIGTQADGLYKFTAGMYNVGENWSNGTAYDNCSQVQFTLGSSGGTGGTVTETPIEDAYIQGTTPFNDSNLKVEPGYRVAYLKFDVNGVGGTVTGAKLVFQNTEAGSGTVRVYEGNSNTAWTEATLTASNAPGQGAQLGSLSGSYANGGSAEIDLGTSISNGVITFVLTMDGGGNDVWFSSSEGGTSPRLEITYQ</sequence>
<proteinExistence type="predicted"/>
<feature type="domain" description="Carbohydrate-binding module family 96" evidence="5">
    <location>
        <begin position="661"/>
        <end position="806"/>
    </location>
</feature>
<evidence type="ECO:0000313" key="6">
    <source>
        <dbReference type="EMBL" id="ADE53116.1"/>
    </source>
</evidence>
<dbReference type="RefSeq" id="WP_013041842.1">
    <property type="nucleotide sequence ID" value="NC_014008.1"/>
</dbReference>
<evidence type="ECO:0000256" key="4">
    <source>
        <dbReference type="SAM" id="SignalP"/>
    </source>
</evidence>
<gene>
    <name evidence="6" type="ordered locus">Caka_0087</name>
</gene>
<dbReference type="AlphaFoldDB" id="D5EL14"/>
<dbReference type="EMBL" id="CP001998">
    <property type="protein sequence ID" value="ADE53116.1"/>
    <property type="molecule type" value="Genomic_DNA"/>
</dbReference>
<reference evidence="6 7" key="1">
    <citation type="journal article" date="2010" name="Stand. Genomic Sci.">
        <title>Complete genome sequence of Coraliomargarita akajimensis type strain (04OKA010-24).</title>
        <authorList>
            <person name="Mavromatis K."/>
            <person name="Abt B."/>
            <person name="Brambilla E."/>
            <person name="Lapidus A."/>
            <person name="Copeland A."/>
            <person name="Deshpande S."/>
            <person name="Nolan M."/>
            <person name="Lucas S."/>
            <person name="Tice H."/>
            <person name="Cheng J.F."/>
            <person name="Han C."/>
            <person name="Detter J.C."/>
            <person name="Woyke T."/>
            <person name="Goodwin L."/>
            <person name="Pitluck S."/>
            <person name="Held B."/>
            <person name="Brettin T."/>
            <person name="Tapia R."/>
            <person name="Ivanova N."/>
            <person name="Mikhailova N."/>
            <person name="Pati A."/>
            <person name="Liolios K."/>
            <person name="Chen A."/>
            <person name="Palaniappan K."/>
            <person name="Land M."/>
            <person name="Hauser L."/>
            <person name="Chang Y.J."/>
            <person name="Jeffries C.D."/>
            <person name="Rohde M."/>
            <person name="Goker M."/>
            <person name="Bristow J."/>
            <person name="Eisen J.A."/>
            <person name="Markowitz V."/>
            <person name="Hugenholtz P."/>
            <person name="Klenk H.P."/>
            <person name="Kyrpides N.C."/>
        </authorList>
    </citation>
    <scope>NUCLEOTIDE SEQUENCE [LARGE SCALE GENOMIC DNA]</scope>
    <source>
        <strain evidence="7">DSM 45221 / IAM 15411 / JCM 23193 / KCTC 12865</strain>
    </source>
</reference>
<dbReference type="eggNOG" id="COG3401">
    <property type="taxonomic scope" value="Bacteria"/>
</dbReference>
<dbReference type="GO" id="GO:0005576">
    <property type="term" value="C:extracellular region"/>
    <property type="evidence" value="ECO:0007669"/>
    <property type="project" value="UniProtKB-SubCell"/>
</dbReference>
<comment type="subcellular location">
    <subcellularLocation>
        <location evidence="1">Secreted</location>
    </subcellularLocation>
</comment>
<dbReference type="Pfam" id="PF24517">
    <property type="entry name" value="CBM96"/>
    <property type="match status" value="1"/>
</dbReference>
<keyword evidence="2" id="KW-0964">Secreted</keyword>
<evidence type="ECO:0000256" key="2">
    <source>
        <dbReference type="ARBA" id="ARBA00022525"/>
    </source>
</evidence>
<dbReference type="KEGG" id="caa:Caka_0087"/>
<evidence type="ECO:0000256" key="3">
    <source>
        <dbReference type="ARBA" id="ARBA00022729"/>
    </source>
</evidence>
<dbReference type="PROSITE" id="PS51257">
    <property type="entry name" value="PROKAR_LIPOPROTEIN"/>
    <property type="match status" value="1"/>
</dbReference>
<keyword evidence="7" id="KW-1185">Reference proteome</keyword>
<dbReference type="OrthoDB" id="7403807at2"/>
<evidence type="ECO:0000259" key="5">
    <source>
        <dbReference type="Pfam" id="PF24517"/>
    </source>
</evidence>
<evidence type="ECO:0000256" key="1">
    <source>
        <dbReference type="ARBA" id="ARBA00004613"/>
    </source>
</evidence>
<dbReference type="HOGENOM" id="CLU_356707_0_0_0"/>
<name>D5EL14_CORAD</name>
<keyword evidence="3 4" id="KW-0732">Signal</keyword>
<dbReference type="STRING" id="583355.Caka_0087"/>
<evidence type="ECO:0000313" key="7">
    <source>
        <dbReference type="Proteomes" id="UP000000925"/>
    </source>
</evidence>
<feature type="chain" id="PRO_5003071251" description="Carbohydrate-binding module family 96 domain-containing protein" evidence="4">
    <location>
        <begin position="21"/>
        <end position="807"/>
    </location>
</feature>
<organism evidence="6 7">
    <name type="scientific">Coraliomargarita akajimensis (strain DSM 45221 / IAM 15411 / JCM 23193 / KCTC 12865 / 04OKA010-24)</name>
    <dbReference type="NCBI Taxonomy" id="583355"/>
    <lineage>
        <taxon>Bacteria</taxon>
        <taxon>Pseudomonadati</taxon>
        <taxon>Verrucomicrobiota</taxon>
        <taxon>Opitutia</taxon>
        <taxon>Puniceicoccales</taxon>
        <taxon>Coraliomargaritaceae</taxon>
        <taxon>Coraliomargarita</taxon>
    </lineage>
</organism>
<accession>D5EL14</accession>
<dbReference type="eggNOG" id="COG2273">
    <property type="taxonomic scope" value="Bacteria"/>
</dbReference>